<accession>A0A844ASN6</accession>
<evidence type="ECO:0000313" key="6">
    <source>
        <dbReference type="Proteomes" id="UP000436694"/>
    </source>
</evidence>
<organism evidence="5 6">
    <name type="scientific">Tritonibacter aquimaris</name>
    <dbReference type="NCBI Taxonomy" id="2663379"/>
    <lineage>
        <taxon>Bacteria</taxon>
        <taxon>Pseudomonadati</taxon>
        <taxon>Pseudomonadota</taxon>
        <taxon>Alphaproteobacteria</taxon>
        <taxon>Rhodobacterales</taxon>
        <taxon>Paracoccaceae</taxon>
        <taxon>Tritonibacter</taxon>
    </lineage>
</organism>
<evidence type="ECO:0000256" key="2">
    <source>
        <dbReference type="ARBA" id="ARBA00022676"/>
    </source>
</evidence>
<dbReference type="RefSeq" id="WP_153549010.1">
    <property type="nucleotide sequence ID" value="NZ_WIXK01000011.1"/>
</dbReference>
<dbReference type="PANTHER" id="PTHR43179">
    <property type="entry name" value="RHAMNOSYLTRANSFERASE WBBL"/>
    <property type="match status" value="1"/>
</dbReference>
<dbReference type="SUPFAM" id="SSF53448">
    <property type="entry name" value="Nucleotide-diphospho-sugar transferases"/>
    <property type="match status" value="1"/>
</dbReference>
<evidence type="ECO:0000256" key="1">
    <source>
        <dbReference type="ARBA" id="ARBA00006739"/>
    </source>
</evidence>
<gene>
    <name evidence="5" type="ORF">GG681_15820</name>
</gene>
<proteinExistence type="inferred from homology"/>
<dbReference type="Gene3D" id="3.90.550.10">
    <property type="entry name" value="Spore Coat Polysaccharide Biosynthesis Protein SpsA, Chain A"/>
    <property type="match status" value="1"/>
</dbReference>
<evidence type="ECO:0000256" key="3">
    <source>
        <dbReference type="ARBA" id="ARBA00022679"/>
    </source>
</evidence>
<evidence type="ECO:0000259" key="4">
    <source>
        <dbReference type="Pfam" id="PF00535"/>
    </source>
</evidence>
<dbReference type="Pfam" id="PF00535">
    <property type="entry name" value="Glycos_transf_2"/>
    <property type="match status" value="1"/>
</dbReference>
<dbReference type="CDD" id="cd00761">
    <property type="entry name" value="Glyco_tranf_GTA_type"/>
    <property type="match status" value="1"/>
</dbReference>
<dbReference type="AlphaFoldDB" id="A0A844ASN6"/>
<comment type="similarity">
    <text evidence="1">Belongs to the glycosyltransferase 2 family.</text>
</comment>
<protein>
    <submittedName>
        <fullName evidence="5">Glycosyltransferase</fullName>
    </submittedName>
</protein>
<comment type="caution">
    <text evidence="5">The sequence shown here is derived from an EMBL/GenBank/DDBJ whole genome shotgun (WGS) entry which is preliminary data.</text>
</comment>
<dbReference type="InterPro" id="IPR029044">
    <property type="entry name" value="Nucleotide-diphossugar_trans"/>
</dbReference>
<evidence type="ECO:0000313" key="5">
    <source>
        <dbReference type="EMBL" id="MQY44113.1"/>
    </source>
</evidence>
<keyword evidence="6" id="KW-1185">Reference proteome</keyword>
<dbReference type="GO" id="GO:0016757">
    <property type="term" value="F:glycosyltransferase activity"/>
    <property type="evidence" value="ECO:0007669"/>
    <property type="project" value="UniProtKB-KW"/>
</dbReference>
<name>A0A844ASN6_9RHOB</name>
<dbReference type="Proteomes" id="UP000436694">
    <property type="component" value="Unassembled WGS sequence"/>
</dbReference>
<sequence>MPDHLSSCITTRNDPSRSEVTASYAVIIPHFNDVTRLVRCLDALVPQLDEKTELLVVDNNSSADLSPLTAAYPDIRLVRENKKGAAEARNRGVLETTAPALFFLDCDCVPAANWLKTAQDIHGTADVVGGQISVFDETPAPRSGAEAFEAVFAFDNRVYVEAKGFSVTANLLTQRAVFEATGPFVAGLSEDLDWCRRATAAGFELRYADELQVSHPSRSDWAALCKKWRRLTEESFGVNGTQGGKARLRWLLRALLMPVSALAHTPRVLNSQKLTGKECRRAVATLWRLRLQRASWMLRQAVQGCI</sequence>
<dbReference type="InterPro" id="IPR001173">
    <property type="entry name" value="Glyco_trans_2-like"/>
</dbReference>
<dbReference type="PANTHER" id="PTHR43179:SF12">
    <property type="entry name" value="GALACTOFURANOSYLTRANSFERASE GLFT2"/>
    <property type="match status" value="1"/>
</dbReference>
<reference evidence="5 6" key="1">
    <citation type="submission" date="2019-10" db="EMBL/GenBank/DDBJ databases">
        <title>Epibacterium sp. nov., isolated from seawater.</title>
        <authorList>
            <person name="Zhang X."/>
            <person name="Li N."/>
        </authorList>
    </citation>
    <scope>NUCLEOTIDE SEQUENCE [LARGE SCALE GENOMIC DNA]</scope>
    <source>
        <strain evidence="5 6">SM1969</strain>
    </source>
</reference>
<feature type="domain" description="Glycosyltransferase 2-like" evidence="4">
    <location>
        <begin position="26"/>
        <end position="160"/>
    </location>
</feature>
<keyword evidence="2" id="KW-0328">Glycosyltransferase</keyword>
<dbReference type="EMBL" id="WIXK01000011">
    <property type="protein sequence ID" value="MQY44113.1"/>
    <property type="molecule type" value="Genomic_DNA"/>
</dbReference>
<keyword evidence="3 5" id="KW-0808">Transferase</keyword>